<evidence type="ECO:0000313" key="5">
    <source>
        <dbReference type="EMBL" id="QNO48230.1"/>
    </source>
</evidence>
<reference evidence="5" key="1">
    <citation type="submission" date="2020-06" db="EMBL/GenBank/DDBJ databases">
        <title>Unique genomic features of the anaerobic methanotrophic archaea.</title>
        <authorList>
            <person name="Chadwick G.L."/>
            <person name="Skennerton C.T."/>
            <person name="Laso-Perez R."/>
            <person name="Leu A.O."/>
            <person name="Speth D.R."/>
            <person name="Yu H."/>
            <person name="Morgan-Lang C."/>
            <person name="Hatzenpichler R."/>
            <person name="Goudeau D."/>
            <person name="Malmstrom R."/>
            <person name="Brazelton W.J."/>
            <person name="Woyke T."/>
            <person name="Hallam S.J."/>
            <person name="Tyson G.W."/>
            <person name="Wegener G."/>
            <person name="Boetius A."/>
            <person name="Orphan V."/>
        </authorList>
    </citation>
    <scope>NUCLEOTIDE SEQUENCE</scope>
</reference>
<sequence length="62" mass="6966">MTDKLDALESAHAELMVEYVDLINQASNLTFKDVLKNTIGQPNQCMTYQNINPLAIDFPNLP</sequence>
<proteinExistence type="predicted"/>
<dbReference type="EMBL" id="MT631315">
    <property type="protein sequence ID" value="QNO48230.1"/>
    <property type="molecule type" value="Genomic_DNA"/>
</dbReference>
<dbReference type="EMBL" id="MT630818">
    <property type="protein sequence ID" value="QNO43392.1"/>
    <property type="molecule type" value="Genomic_DNA"/>
</dbReference>
<gene>
    <name evidence="1" type="ORF">APENILPF_00015</name>
    <name evidence="5" type="ORF">BHCKGNAA_00015</name>
    <name evidence="2" type="ORF">GKLMMCAD_00015</name>
    <name evidence="3" type="ORF">LNAFDGMD_00026</name>
    <name evidence="4" type="ORF">PNFJDKBC_00003</name>
</gene>
<accession>A0A7G9YJP6</accession>
<protein>
    <submittedName>
        <fullName evidence="5">Uncharacterized protein</fullName>
    </submittedName>
</protein>
<dbReference type="EMBL" id="MT630648">
    <property type="protein sequence ID" value="QNO41514.1"/>
    <property type="molecule type" value="Genomic_DNA"/>
</dbReference>
<organism evidence="5">
    <name type="scientific">Candidatus Methanogaster sp. ANME-2c ERB4</name>
    <dbReference type="NCBI Taxonomy" id="2759911"/>
    <lineage>
        <taxon>Archaea</taxon>
        <taxon>Methanobacteriati</taxon>
        <taxon>Methanobacteriota</taxon>
        <taxon>Stenosarchaea group</taxon>
        <taxon>Methanomicrobia</taxon>
        <taxon>Methanosarcinales</taxon>
        <taxon>ANME-2 cluster</taxon>
        <taxon>Candidatus Methanogasteraceae</taxon>
        <taxon>Candidatus Methanogaster</taxon>
    </lineage>
</organism>
<dbReference type="EMBL" id="MT630702">
    <property type="protein sequence ID" value="QNO42037.1"/>
    <property type="molecule type" value="Genomic_DNA"/>
</dbReference>
<evidence type="ECO:0000313" key="2">
    <source>
        <dbReference type="EMBL" id="QNO42037.1"/>
    </source>
</evidence>
<evidence type="ECO:0000313" key="4">
    <source>
        <dbReference type="EMBL" id="QNO43392.1"/>
    </source>
</evidence>
<name>A0A7G9YJP6_9EURY</name>
<dbReference type="EMBL" id="MT630754">
    <property type="protein sequence ID" value="QNO42665.1"/>
    <property type="molecule type" value="Genomic_DNA"/>
</dbReference>
<evidence type="ECO:0000313" key="3">
    <source>
        <dbReference type="EMBL" id="QNO42665.1"/>
    </source>
</evidence>
<dbReference type="AlphaFoldDB" id="A0A7G9YJP6"/>
<evidence type="ECO:0000313" key="1">
    <source>
        <dbReference type="EMBL" id="QNO41514.1"/>
    </source>
</evidence>